<evidence type="ECO:0000256" key="1">
    <source>
        <dbReference type="SAM" id="Phobius"/>
    </source>
</evidence>
<organism evidence="2 3">
    <name type="scientific">Sandaracinus amylolyticus</name>
    <dbReference type="NCBI Taxonomy" id="927083"/>
    <lineage>
        <taxon>Bacteria</taxon>
        <taxon>Pseudomonadati</taxon>
        <taxon>Myxococcota</taxon>
        <taxon>Polyangia</taxon>
        <taxon>Polyangiales</taxon>
        <taxon>Sandaracinaceae</taxon>
        <taxon>Sandaracinus</taxon>
    </lineage>
</organism>
<dbReference type="EMBL" id="CP011125">
    <property type="protein sequence ID" value="AKF10715.1"/>
    <property type="molecule type" value="Genomic_DNA"/>
</dbReference>
<dbReference type="AlphaFoldDB" id="A0A0F6W9E6"/>
<proteinExistence type="predicted"/>
<gene>
    <name evidence="2" type="ORF">DB32_007864</name>
</gene>
<sequence length="136" mass="14067">MGTERRGAVALATMVAVALATLVVLADTDRITPLLVFVHAVPLGDKLGHLVLIGLLALVVELATAGRVVSIARAPIRIGSAVVLALVVLEEISQRWVPARSFDYGDLAADVIGIAVLGTLGARLARQRARTTGAAT</sequence>
<evidence type="ECO:0000313" key="3">
    <source>
        <dbReference type="Proteomes" id="UP000034883"/>
    </source>
</evidence>
<name>A0A0F6W9E6_9BACT</name>
<dbReference type="Proteomes" id="UP000034883">
    <property type="component" value="Chromosome"/>
</dbReference>
<keyword evidence="3" id="KW-1185">Reference proteome</keyword>
<dbReference type="NCBIfam" id="NF037970">
    <property type="entry name" value="vanZ_1"/>
    <property type="match status" value="1"/>
</dbReference>
<reference evidence="2 3" key="1">
    <citation type="submission" date="2015-03" db="EMBL/GenBank/DDBJ databases">
        <title>Genome assembly of Sandaracinus amylolyticus DSM 53668.</title>
        <authorList>
            <person name="Sharma G."/>
            <person name="Subramanian S."/>
        </authorList>
    </citation>
    <scope>NUCLEOTIDE SEQUENCE [LARGE SCALE GENOMIC DNA]</scope>
    <source>
        <strain evidence="2 3">DSM 53668</strain>
    </source>
</reference>
<keyword evidence="1" id="KW-0472">Membrane</keyword>
<keyword evidence="1" id="KW-1133">Transmembrane helix</keyword>
<protein>
    <recommendedName>
        <fullName evidence="4">VanZ-like domain-containing protein</fullName>
    </recommendedName>
</protein>
<dbReference type="RefSeq" id="WP_053237660.1">
    <property type="nucleotide sequence ID" value="NZ_CP011125.1"/>
</dbReference>
<evidence type="ECO:0000313" key="2">
    <source>
        <dbReference type="EMBL" id="AKF10715.1"/>
    </source>
</evidence>
<accession>A0A0F6W9E6</accession>
<dbReference type="STRING" id="927083.DB32_007864"/>
<evidence type="ECO:0008006" key="4">
    <source>
        <dbReference type="Google" id="ProtNLM"/>
    </source>
</evidence>
<feature type="transmembrane region" description="Helical" evidence="1">
    <location>
        <begin position="50"/>
        <end position="69"/>
    </location>
</feature>
<dbReference type="KEGG" id="samy:DB32_007864"/>
<keyword evidence="1" id="KW-0812">Transmembrane</keyword>